<sequence length="929" mass="103792">MKRLLLFFTLYLSVVCVNAQNLHQIKGRTIDTASTSILSGSSISILRAKDSTLVTFTRSIANGNFEINNIKNGKYILLICYPKYADFVDHFTLDSTKETVDYGKINMSQKAKILADVIIKGQRAAMKIKGDTTEFDAAAYQIQPNSKVEDLIKQFPGIQVDKDGKITAQGQTVTKVLVDGEEFFGDDPTLVTKNLRADMVDKVQLFDKKSDQATFTGIDDGEKTKTLNIKLKEDKKNGIFGKVDAGIGTDGFYQGQGMFNAFKKKQKLAAYGIIGNTGTVGLGWEDNNKYGGSGGAQFTDDGGIYFNSGDDDFDSFSGKYNGEGIPLAKTAGVHYDNKWNKDKETLNTNYKIGSIRVQGNKNTLNQNNLSTGIINSNSDQNFDNDLFRQKFDATYEIKLDSTLTLKVGVDGTLKNSKSSNDYSTIGTRGDNSLLNTSNRKLNNKVDDQLFNINAFLTKKLKKKGRTISLNLNQSNTESKSNGFLNSENKFYSLTSTLDSTKNVDQNKINDISSKSFKSNLTYTEPITKSFSVIVNYGLSLINGNSDRKSYNKSVDGNYDILDTQFSNDYQLDQIINQGGAIFNYRKGKSTIDFGSKFSGVDFKQTDLYTNKAYSRNFINYNPQASFRYKFSQQKSFRITYNGNTNQPSLDQIQPIRSNLDQLNQTIGNPDLKPSFRSGFNTSFNSYKVLSGESIWINASYSFTSNPIISNVITSNGGQSIYQSTNLSGKMPSNFYLYGNYNRKIKGPDLDLGFNLNASGNESYNFINSVLNKTKNYNYSGGINLSKYKEKKYDLSGSFGPSYTTTIASVQQSINSNGWGWRGEASATAYLPWKIELSTDGQYQFTGKTQSFSENFERLIWNASISKKFFKAENLKLKFSGNDLLNQNIGFNRSAYNGNITQQRYTTIQRYFLGSIIWDFNKMGGIKKEK</sequence>
<evidence type="ECO:0000256" key="1">
    <source>
        <dbReference type="ARBA" id="ARBA00004442"/>
    </source>
</evidence>
<evidence type="ECO:0000259" key="5">
    <source>
        <dbReference type="Pfam" id="PF14905"/>
    </source>
</evidence>
<name>A0A4R5MQS0_9SPHI</name>
<dbReference type="GO" id="GO:0009279">
    <property type="term" value="C:cell outer membrane"/>
    <property type="evidence" value="ECO:0007669"/>
    <property type="project" value="UniProtKB-SubCell"/>
</dbReference>
<dbReference type="SUPFAM" id="SSF49478">
    <property type="entry name" value="Cna protein B-type domain"/>
    <property type="match status" value="1"/>
</dbReference>
<feature type="chain" id="PRO_5020364697" evidence="4">
    <location>
        <begin position="20"/>
        <end position="929"/>
    </location>
</feature>
<reference evidence="6 7" key="1">
    <citation type="submission" date="2019-02" db="EMBL/GenBank/DDBJ databases">
        <title>Pedobacter sp. nov., a novel speices isolated from soil of pinguins habitat in Antarcitica.</title>
        <authorList>
            <person name="He R.-H."/>
        </authorList>
    </citation>
    <scope>NUCLEOTIDE SEQUENCE [LARGE SCALE GENOMIC DNA]</scope>
    <source>
        <strain evidence="6 7">E01020</strain>
    </source>
</reference>
<proteinExistence type="predicted"/>
<evidence type="ECO:0000256" key="4">
    <source>
        <dbReference type="SAM" id="SignalP"/>
    </source>
</evidence>
<keyword evidence="7" id="KW-1185">Reference proteome</keyword>
<gene>
    <name evidence="6" type="ORF">EZJ43_00595</name>
</gene>
<feature type="domain" description="Outer membrane protein beta-barrel" evidence="5">
    <location>
        <begin position="458"/>
        <end position="911"/>
    </location>
</feature>
<keyword evidence="2" id="KW-0472">Membrane</keyword>
<organism evidence="6 7">
    <name type="scientific">Pedobacter changchengzhani</name>
    <dbReference type="NCBI Taxonomy" id="2529274"/>
    <lineage>
        <taxon>Bacteria</taxon>
        <taxon>Pseudomonadati</taxon>
        <taxon>Bacteroidota</taxon>
        <taxon>Sphingobacteriia</taxon>
        <taxon>Sphingobacteriales</taxon>
        <taxon>Sphingobacteriaceae</taxon>
        <taxon>Pedobacter</taxon>
    </lineage>
</organism>
<dbReference type="Proteomes" id="UP000295668">
    <property type="component" value="Unassembled WGS sequence"/>
</dbReference>
<dbReference type="RefSeq" id="WP_133260717.1">
    <property type="nucleotide sequence ID" value="NZ_SJCY01000001.1"/>
</dbReference>
<dbReference type="EMBL" id="SJCY01000001">
    <property type="protein sequence ID" value="TDG37629.1"/>
    <property type="molecule type" value="Genomic_DNA"/>
</dbReference>
<evidence type="ECO:0000256" key="3">
    <source>
        <dbReference type="ARBA" id="ARBA00023237"/>
    </source>
</evidence>
<dbReference type="OrthoDB" id="1086219at2"/>
<comment type="caution">
    <text evidence="6">The sequence shown here is derived from an EMBL/GenBank/DDBJ whole genome shotgun (WGS) entry which is preliminary data.</text>
</comment>
<feature type="signal peptide" evidence="4">
    <location>
        <begin position="1"/>
        <end position="19"/>
    </location>
</feature>
<dbReference type="SUPFAM" id="SSF56935">
    <property type="entry name" value="Porins"/>
    <property type="match status" value="2"/>
</dbReference>
<comment type="subcellular location">
    <subcellularLocation>
        <location evidence="1">Cell outer membrane</location>
    </subcellularLocation>
</comment>
<dbReference type="InterPro" id="IPR041700">
    <property type="entry name" value="OMP_b-brl_3"/>
</dbReference>
<dbReference type="Pfam" id="PF14905">
    <property type="entry name" value="OMP_b-brl_3"/>
    <property type="match status" value="1"/>
</dbReference>
<protein>
    <submittedName>
        <fullName evidence="6">TonB-dependent receptor</fullName>
    </submittedName>
</protein>
<keyword evidence="4" id="KW-0732">Signal</keyword>
<dbReference type="Gene3D" id="2.40.170.20">
    <property type="entry name" value="TonB-dependent receptor, beta-barrel domain"/>
    <property type="match status" value="1"/>
</dbReference>
<dbReference type="InterPro" id="IPR036942">
    <property type="entry name" value="Beta-barrel_TonB_sf"/>
</dbReference>
<evidence type="ECO:0000313" key="6">
    <source>
        <dbReference type="EMBL" id="TDG37629.1"/>
    </source>
</evidence>
<evidence type="ECO:0000256" key="2">
    <source>
        <dbReference type="ARBA" id="ARBA00023136"/>
    </source>
</evidence>
<keyword evidence="6" id="KW-0675">Receptor</keyword>
<accession>A0A4R5MQS0</accession>
<evidence type="ECO:0000313" key="7">
    <source>
        <dbReference type="Proteomes" id="UP000295668"/>
    </source>
</evidence>
<keyword evidence="3" id="KW-0998">Cell outer membrane</keyword>
<dbReference type="AlphaFoldDB" id="A0A4R5MQS0"/>